<dbReference type="OrthoDB" id="126052at2759"/>
<dbReference type="HOGENOM" id="CLU_258386_0_0_1"/>
<reference evidence="12 13" key="1">
    <citation type="submission" date="2013-11" db="EMBL/GenBank/DDBJ databases">
        <title>The Genome Sequence of Phytophthora parasitica P1569.</title>
        <authorList>
            <consortium name="The Broad Institute Genomics Platform"/>
            <person name="Russ C."/>
            <person name="Tyler B."/>
            <person name="Panabieres F."/>
            <person name="Shan W."/>
            <person name="Tripathy S."/>
            <person name="Grunwald N."/>
            <person name="Machado M."/>
            <person name="Johnson C.S."/>
            <person name="Arredondo F."/>
            <person name="Hong C."/>
            <person name="Coffey M."/>
            <person name="Young S.K."/>
            <person name="Zeng Q."/>
            <person name="Gargeya S."/>
            <person name="Fitzgerald M."/>
            <person name="Abouelleil A."/>
            <person name="Alvarado L."/>
            <person name="Chapman S.B."/>
            <person name="Gainer-Dewar J."/>
            <person name="Goldberg J."/>
            <person name="Griggs A."/>
            <person name="Gujja S."/>
            <person name="Hansen M."/>
            <person name="Howarth C."/>
            <person name="Imamovic A."/>
            <person name="Ireland A."/>
            <person name="Larimer J."/>
            <person name="McCowan C."/>
            <person name="Murphy C."/>
            <person name="Pearson M."/>
            <person name="Poon T.W."/>
            <person name="Priest M."/>
            <person name="Roberts A."/>
            <person name="Saif S."/>
            <person name="Shea T."/>
            <person name="Sykes S."/>
            <person name="Wortman J."/>
            <person name="Nusbaum C."/>
            <person name="Birren B."/>
        </authorList>
    </citation>
    <scope>NUCLEOTIDE SEQUENCE [LARGE SCALE GENOMIC DNA]</scope>
    <source>
        <strain evidence="12 13">P1569</strain>
    </source>
</reference>
<dbReference type="GO" id="GO:0006508">
    <property type="term" value="P:proteolysis"/>
    <property type="evidence" value="ECO:0007669"/>
    <property type="project" value="UniProtKB-KW"/>
</dbReference>
<evidence type="ECO:0000256" key="7">
    <source>
        <dbReference type="ARBA" id="ARBA00022759"/>
    </source>
</evidence>
<dbReference type="Gene3D" id="3.30.70.270">
    <property type="match status" value="2"/>
</dbReference>
<dbReference type="GO" id="GO:0004190">
    <property type="term" value="F:aspartic-type endopeptidase activity"/>
    <property type="evidence" value="ECO:0007669"/>
    <property type="project" value="UniProtKB-KW"/>
</dbReference>
<keyword evidence="6" id="KW-0064">Aspartyl protease</keyword>
<evidence type="ECO:0000256" key="5">
    <source>
        <dbReference type="ARBA" id="ARBA00022722"/>
    </source>
</evidence>
<dbReference type="InterPro" id="IPR043502">
    <property type="entry name" value="DNA/RNA_pol_sf"/>
</dbReference>
<evidence type="ECO:0000256" key="6">
    <source>
        <dbReference type="ARBA" id="ARBA00022750"/>
    </source>
</evidence>
<keyword evidence="9" id="KW-0695">RNA-directed DNA polymerase</keyword>
<evidence type="ECO:0000259" key="11">
    <source>
        <dbReference type="Pfam" id="PF17917"/>
    </source>
</evidence>
<evidence type="ECO:0000256" key="2">
    <source>
        <dbReference type="ARBA" id="ARBA00022670"/>
    </source>
</evidence>
<feature type="region of interest" description="Disordered" evidence="10">
    <location>
        <begin position="697"/>
        <end position="756"/>
    </location>
</feature>
<evidence type="ECO:0000256" key="4">
    <source>
        <dbReference type="ARBA" id="ARBA00022695"/>
    </source>
</evidence>
<keyword evidence="13" id="KW-1185">Reference proteome</keyword>
<dbReference type="CDD" id="cd00303">
    <property type="entry name" value="retropepsin_like"/>
    <property type="match status" value="1"/>
</dbReference>
<dbReference type="EC" id="2.7.7.49" evidence="1"/>
<dbReference type="GO" id="GO:0004519">
    <property type="term" value="F:endonuclease activity"/>
    <property type="evidence" value="ECO:0007669"/>
    <property type="project" value="UniProtKB-KW"/>
</dbReference>
<dbReference type="PANTHER" id="PTHR33064">
    <property type="entry name" value="POL PROTEIN"/>
    <property type="match status" value="1"/>
</dbReference>
<evidence type="ECO:0000313" key="13">
    <source>
        <dbReference type="Proteomes" id="UP000018721"/>
    </source>
</evidence>
<dbReference type="GO" id="GO:0003964">
    <property type="term" value="F:RNA-directed DNA polymerase activity"/>
    <property type="evidence" value="ECO:0007669"/>
    <property type="project" value="UniProtKB-KW"/>
</dbReference>
<protein>
    <recommendedName>
        <fullName evidence="1">RNA-directed DNA polymerase</fullName>
        <ecNumber evidence="1">2.7.7.49</ecNumber>
    </recommendedName>
</protein>
<dbReference type="Pfam" id="PF13650">
    <property type="entry name" value="Asp_protease_2"/>
    <property type="match status" value="1"/>
</dbReference>
<keyword evidence="2" id="KW-0645">Protease</keyword>
<dbReference type="Pfam" id="PF17917">
    <property type="entry name" value="RT_RNaseH"/>
    <property type="match status" value="1"/>
</dbReference>
<dbReference type="InterPro" id="IPR051320">
    <property type="entry name" value="Viral_Replic_Matur_Polypro"/>
</dbReference>
<evidence type="ECO:0000256" key="1">
    <source>
        <dbReference type="ARBA" id="ARBA00012493"/>
    </source>
</evidence>
<evidence type="ECO:0000313" key="12">
    <source>
        <dbReference type="EMBL" id="ETI33783.1"/>
    </source>
</evidence>
<feature type="compositionally biased region" description="Polar residues" evidence="10">
    <location>
        <begin position="734"/>
        <end position="746"/>
    </location>
</feature>
<gene>
    <name evidence="12" type="ORF">F443_19568</name>
</gene>
<dbReference type="InterPro" id="IPR021109">
    <property type="entry name" value="Peptidase_aspartic_dom_sf"/>
</dbReference>
<dbReference type="Proteomes" id="UP000018721">
    <property type="component" value="Unassembled WGS sequence"/>
</dbReference>
<accession>V9E5H0</accession>
<dbReference type="PANTHER" id="PTHR33064:SF37">
    <property type="entry name" value="RIBONUCLEASE H"/>
    <property type="match status" value="1"/>
</dbReference>
<evidence type="ECO:0000256" key="10">
    <source>
        <dbReference type="SAM" id="MobiDB-lite"/>
    </source>
</evidence>
<proteinExistence type="predicted"/>
<name>V9E5H0_PHYNI</name>
<dbReference type="InterPro" id="IPR043128">
    <property type="entry name" value="Rev_trsase/Diguanyl_cyclase"/>
</dbReference>
<feature type="domain" description="Reverse transcriptase RNase H-like" evidence="11">
    <location>
        <begin position="1123"/>
        <end position="1236"/>
    </location>
</feature>
<organism evidence="12 13">
    <name type="scientific">Phytophthora nicotianae P1569</name>
    <dbReference type="NCBI Taxonomy" id="1317065"/>
    <lineage>
        <taxon>Eukaryota</taxon>
        <taxon>Sar</taxon>
        <taxon>Stramenopiles</taxon>
        <taxon>Oomycota</taxon>
        <taxon>Peronosporomycetes</taxon>
        <taxon>Peronosporales</taxon>
        <taxon>Peronosporaceae</taxon>
        <taxon>Phytophthora</taxon>
    </lineage>
</organism>
<dbReference type="EMBL" id="ANIZ01003380">
    <property type="protein sequence ID" value="ETI33783.1"/>
    <property type="molecule type" value="Genomic_DNA"/>
</dbReference>
<dbReference type="eggNOG" id="KOG0017">
    <property type="taxonomic scope" value="Eukaryota"/>
</dbReference>
<comment type="caution">
    <text evidence="12">The sequence shown here is derived from an EMBL/GenBank/DDBJ whole genome shotgun (WGS) entry which is preliminary data.</text>
</comment>
<dbReference type="SUPFAM" id="SSF56672">
    <property type="entry name" value="DNA/RNA polymerases"/>
    <property type="match status" value="1"/>
</dbReference>
<feature type="compositionally biased region" description="Basic and acidic residues" evidence="10">
    <location>
        <begin position="724"/>
        <end position="733"/>
    </location>
</feature>
<sequence length="1341" mass="150632">MNGQTVLADGEYRMFWNNLRAQTERSQNDITKHGADAYLYPDDWYSINFSASASGAGDSYSNNQVDNAANLDTTLAQSQENRAFNNGLFNRLCSMLPTVDSTDAVPSWSWPSLGTTATRNIVQQNAKGCFKESDTTIISATKVLGRWIYMLKIRLVDLHPIFKELNLVSNPQFKLRIRFNTGTVKVSGTATTMQLDSVTMTSGQTCPIMVSSAAANQPMNGVLSTGAQVGFSFGVLQNEYTSVAEVGNYVPYTTTRLNIPFYELRNPSSIINKPIKHIRFNDVYAQYFTKRAGETPDTITGQLNVDFNFQLSGTFKNIKYVALLPFAETSKSHFASAHGTQQFQSPFDSAPWTVMPGASIRNFQVTIGNSNVFSKTHEYDYENFQDEFSKLAAVNGDHTREISNGLIDANKWAYAHRVMVADCPRISEKDVPQSIQVSGINGNATGMNILVLVVYERSMDLDRLTGEIHHEYGAKIRQKLMIEEDSDIGKFLKKKFANDDGDDALVKWNQARDQYEETIRQRCFESRERPETVMKPVKSSIDRKVLEVVCLYELRKAVDNFSGEELLILIKQRIGTVKNEQIPDLDELFKKLKIDLAEDDIDARVLRYYSDFSSIIENHGLGKILGVGDPDAEGFADRMKLRCTILIDNLEPRMVRDDVKRHCKYECREAKRNDFMLFNIIKEKARAQHKYHLLSMEHRSKSGSNRRPSHNEMKTKTGSGELHTAVEARRDGAQRSSPTNNFGSQPQRKESKPPKTGCWVCQGSHWLRDCPTATDDDKRRAADKMKEIKDRSRAKVVRTLLQPGEVMINELVVLSYCADSGSDSTVIPRAVVDELVALGSDVEMHVLPSPIEAIVAGGSTVTCFDSVTVDVVMQTAAGTVKLPDVTCLVMEGEETDFLLGNDTLVSLGIDVNQQLEQLAGGSLREDVDPFEDDGCVDLELSGLEVRSKLEDMVVAAGNNGFDPDYLSFLHDTVLEERVILYAHLLVWIDDILVYADDTPTFIATLREFFSIVRTHRLKFSVSKSCLFQKEIRWCDRIFSGTGIRHDPERISALQALPLPTTAADLQQFLCAAGWMRDTLIDFGRTMRPLYDKLEATLDEEDVFNSAKTLLGSSQLLHFPTTSSTVAVFSDASELGWGLVVTQVDDRDSALPANEQQHQLLVCKSGIFDETERRWSIIEKEAYPIIWAARNLGHFLVRPSGLRLFCDHKNLIYVFAPTHEVKRHVRGKLQRWALSLTGLHYQIDHIEGTANVWADLLSRWGSPGEAGVHVKCKFVTLSQQRVDDAIERQLDELRPRQGDFVFPTLNEISQVQHQHKRTVPRATGCDDDGIVTVDGKYGYQSP</sequence>
<keyword evidence="5" id="KW-0540">Nuclease</keyword>
<keyword evidence="4" id="KW-0548">Nucleotidyltransferase</keyword>
<evidence type="ECO:0000256" key="8">
    <source>
        <dbReference type="ARBA" id="ARBA00022801"/>
    </source>
</evidence>
<dbReference type="Gene3D" id="2.40.70.10">
    <property type="entry name" value="Acid Proteases"/>
    <property type="match status" value="1"/>
</dbReference>
<keyword evidence="8" id="KW-0378">Hydrolase</keyword>
<evidence type="ECO:0000256" key="9">
    <source>
        <dbReference type="ARBA" id="ARBA00022918"/>
    </source>
</evidence>
<keyword evidence="3" id="KW-0808">Transferase</keyword>
<evidence type="ECO:0000256" key="3">
    <source>
        <dbReference type="ARBA" id="ARBA00022679"/>
    </source>
</evidence>
<dbReference type="InterPro" id="IPR041373">
    <property type="entry name" value="RT_RNaseH"/>
</dbReference>
<keyword evidence="7" id="KW-0255">Endonuclease</keyword>